<dbReference type="STRING" id="1871111.GCA_001704615_00048"/>
<dbReference type="EMBL" id="CP029397">
    <property type="protein sequence ID" value="AWL28519.1"/>
    <property type="molecule type" value="Genomic_DNA"/>
</dbReference>
<evidence type="ECO:0000313" key="2">
    <source>
        <dbReference type="Proteomes" id="UP000245977"/>
    </source>
</evidence>
<evidence type="ECO:0000313" key="1">
    <source>
        <dbReference type="EMBL" id="AWL28519.1"/>
    </source>
</evidence>
<accession>A0A2S2FC43</accession>
<gene>
    <name evidence="1" type="ORF">DJ533_08055</name>
</gene>
<reference evidence="1" key="1">
    <citation type="submission" date="2019-08" db="EMBL/GenBank/DDBJ databases">
        <title>The complete genome of Acinetobacter defluvii strain WCHAD010030.</title>
        <authorList>
            <person name="Hu Y."/>
            <person name="Qin J."/>
            <person name="Feng Y."/>
            <person name="Zong Z."/>
        </authorList>
    </citation>
    <scope>NUCLEOTIDE SEQUENCE</scope>
    <source>
        <strain evidence="1">WCHA30</strain>
    </source>
</reference>
<proteinExistence type="predicted"/>
<keyword evidence="2" id="KW-1185">Reference proteome</keyword>
<sequence length="196" mass="23379">MKSISNLEDYRTEFVHIFQSTDDVEILLENLKNLFLKILQPYDCMVLPKFQIISTGSLQFSVWYQDPDAITETLNIHQKKCDLYLWRCSDQKWYLDDLYDDINEIVEQIFKNIPAFHLIPENPKEVKALLENGLMDFKPEAFPKFSEKIPSDLNEVLTWDDRFLLVGTNIENLKIYSWKEWDDLIERENYLKNNGE</sequence>
<dbReference type="AlphaFoldDB" id="A0A2S2FC43"/>
<dbReference type="Proteomes" id="UP000245977">
    <property type="component" value="Chromosome"/>
</dbReference>
<dbReference type="KEGG" id="adv:DJ533_08055"/>
<protein>
    <submittedName>
        <fullName evidence="1">Uncharacterized protein</fullName>
    </submittedName>
</protein>
<dbReference type="OrthoDB" id="7058611at2"/>
<dbReference type="RefSeq" id="WP_065991900.1">
    <property type="nucleotide sequence ID" value="NZ_CP029397.2"/>
</dbReference>
<name>A0A2S2FC43_9GAMM</name>
<organism evidence="1 2">
    <name type="scientific">Acinetobacter defluvii</name>
    <dbReference type="NCBI Taxonomy" id="1871111"/>
    <lineage>
        <taxon>Bacteria</taxon>
        <taxon>Pseudomonadati</taxon>
        <taxon>Pseudomonadota</taxon>
        <taxon>Gammaproteobacteria</taxon>
        <taxon>Moraxellales</taxon>
        <taxon>Moraxellaceae</taxon>
        <taxon>Acinetobacter</taxon>
    </lineage>
</organism>